<feature type="compositionally biased region" description="Basic and acidic residues" evidence="1">
    <location>
        <begin position="127"/>
        <end position="143"/>
    </location>
</feature>
<dbReference type="Proteomes" id="UP001153269">
    <property type="component" value="Unassembled WGS sequence"/>
</dbReference>
<accession>A0A9N7VSI7</accession>
<evidence type="ECO:0000313" key="2">
    <source>
        <dbReference type="EMBL" id="CAB1454478.1"/>
    </source>
</evidence>
<sequence length="152" mass="15803">MKPGPRLIGDTVARGNERGDNQSGRTRGEGTAGPALTPGCRTPSGGAELTFVCGQEEEGTAGLSLSCSQLCEAPRLACDVTVAEETSCSPLVCFLPCSPDDDVVSTARGHTARASGDKVSLRQRPIRADREHLGGGREEHRALDVTASEGRA</sequence>
<gene>
    <name evidence="2" type="ORF">PLEPLA_LOCUS42244</name>
</gene>
<comment type="caution">
    <text evidence="2">The sequence shown here is derived from an EMBL/GenBank/DDBJ whole genome shotgun (WGS) entry which is preliminary data.</text>
</comment>
<reference evidence="2" key="1">
    <citation type="submission" date="2020-03" db="EMBL/GenBank/DDBJ databases">
        <authorList>
            <person name="Weist P."/>
        </authorList>
    </citation>
    <scope>NUCLEOTIDE SEQUENCE</scope>
</reference>
<keyword evidence="3" id="KW-1185">Reference proteome</keyword>
<feature type="region of interest" description="Disordered" evidence="1">
    <location>
        <begin position="1"/>
        <end position="43"/>
    </location>
</feature>
<evidence type="ECO:0000256" key="1">
    <source>
        <dbReference type="SAM" id="MobiDB-lite"/>
    </source>
</evidence>
<protein>
    <submittedName>
        <fullName evidence="2">Uncharacterized protein</fullName>
    </submittedName>
</protein>
<name>A0A9N7VSI7_PLEPL</name>
<dbReference type="AlphaFoldDB" id="A0A9N7VSI7"/>
<proteinExistence type="predicted"/>
<organism evidence="2 3">
    <name type="scientific">Pleuronectes platessa</name>
    <name type="common">European plaice</name>
    <dbReference type="NCBI Taxonomy" id="8262"/>
    <lineage>
        <taxon>Eukaryota</taxon>
        <taxon>Metazoa</taxon>
        <taxon>Chordata</taxon>
        <taxon>Craniata</taxon>
        <taxon>Vertebrata</taxon>
        <taxon>Euteleostomi</taxon>
        <taxon>Actinopterygii</taxon>
        <taxon>Neopterygii</taxon>
        <taxon>Teleostei</taxon>
        <taxon>Neoteleostei</taxon>
        <taxon>Acanthomorphata</taxon>
        <taxon>Carangaria</taxon>
        <taxon>Pleuronectiformes</taxon>
        <taxon>Pleuronectoidei</taxon>
        <taxon>Pleuronectidae</taxon>
        <taxon>Pleuronectes</taxon>
    </lineage>
</organism>
<dbReference type="EMBL" id="CADEAL010004214">
    <property type="protein sequence ID" value="CAB1454478.1"/>
    <property type="molecule type" value="Genomic_DNA"/>
</dbReference>
<feature type="region of interest" description="Disordered" evidence="1">
    <location>
        <begin position="127"/>
        <end position="152"/>
    </location>
</feature>
<evidence type="ECO:0000313" key="3">
    <source>
        <dbReference type="Proteomes" id="UP001153269"/>
    </source>
</evidence>